<feature type="transmembrane region" description="Helical" evidence="1">
    <location>
        <begin position="157"/>
        <end position="176"/>
    </location>
</feature>
<dbReference type="EMBL" id="AFFY01000017">
    <property type="protein sequence ID" value="EHH00934.1"/>
    <property type="molecule type" value="Genomic_DNA"/>
</dbReference>
<evidence type="ECO:0000256" key="1">
    <source>
        <dbReference type="SAM" id="Phobius"/>
    </source>
</evidence>
<feature type="transmembrane region" description="Helical" evidence="1">
    <location>
        <begin position="122"/>
        <end position="150"/>
    </location>
</feature>
<dbReference type="InterPro" id="IPR002656">
    <property type="entry name" value="Acyl_transf_3_dom"/>
</dbReference>
<dbReference type="Pfam" id="PF01757">
    <property type="entry name" value="Acyl_transf_3"/>
    <property type="match status" value="1"/>
</dbReference>
<dbReference type="Proteomes" id="UP000003598">
    <property type="component" value="Unassembled WGS sequence"/>
</dbReference>
<reference evidence="3 4" key="1">
    <citation type="submission" date="2011-03" db="EMBL/GenBank/DDBJ databases">
        <authorList>
            <person name="Weinstock G."/>
            <person name="Sodergren E."/>
            <person name="Clifton S."/>
            <person name="Fulton L."/>
            <person name="Fulton B."/>
            <person name="Courtney L."/>
            <person name="Fronick C."/>
            <person name="Harrison M."/>
            <person name="Strong C."/>
            <person name="Farmer C."/>
            <person name="Delahaunty K."/>
            <person name="Markovic C."/>
            <person name="Hall O."/>
            <person name="Minx P."/>
            <person name="Tomlinson C."/>
            <person name="Mitreva M."/>
            <person name="Hou S."/>
            <person name="Chen J."/>
            <person name="Wollam A."/>
            <person name="Pepin K.H."/>
            <person name="Johnson M."/>
            <person name="Bhonagiri V."/>
            <person name="Zhang X."/>
            <person name="Suruliraj S."/>
            <person name="Warren W."/>
            <person name="Chinwalla A."/>
            <person name="Mardis E.R."/>
            <person name="Wilson R.K."/>
        </authorList>
    </citation>
    <scope>NUCLEOTIDE SEQUENCE [LARGE SCALE GENOMIC DNA]</scope>
    <source>
        <strain evidence="3 4">YIT 11840</strain>
    </source>
</reference>
<dbReference type="PANTHER" id="PTHR37312">
    <property type="entry name" value="MEMBRANE-BOUND ACYLTRANSFERASE YKRP-RELATED"/>
    <property type="match status" value="1"/>
</dbReference>
<keyword evidence="3" id="KW-0808">Transferase</keyword>
<dbReference type="GeneID" id="93556900"/>
<keyword evidence="3" id="KW-0012">Acyltransferase</keyword>
<keyword evidence="1" id="KW-0812">Transmembrane</keyword>
<protein>
    <submittedName>
        <fullName evidence="3">Acyltransferase</fullName>
    </submittedName>
</protein>
<dbReference type="eggNOG" id="COG3594">
    <property type="taxonomic scope" value="Bacteria"/>
</dbReference>
<dbReference type="AlphaFoldDB" id="G5SPN5"/>
<dbReference type="RefSeq" id="WP_008618993.1">
    <property type="nucleotide sequence ID" value="NZ_JH376593.1"/>
</dbReference>
<feature type="transmembrane region" description="Helical" evidence="1">
    <location>
        <begin position="84"/>
        <end position="102"/>
    </location>
</feature>
<feature type="transmembrane region" description="Helical" evidence="1">
    <location>
        <begin position="297"/>
        <end position="318"/>
    </location>
</feature>
<dbReference type="HOGENOM" id="CLU_798885_0_0_10"/>
<gene>
    <name evidence="3" type="ORF">HMPREF9441_01318</name>
</gene>
<name>G5SPN5_9BACT</name>
<evidence type="ECO:0000313" key="4">
    <source>
        <dbReference type="Proteomes" id="UP000003598"/>
    </source>
</evidence>
<evidence type="ECO:0000313" key="3">
    <source>
        <dbReference type="EMBL" id="EHH00934.1"/>
    </source>
</evidence>
<feature type="transmembrane region" description="Helical" evidence="1">
    <location>
        <begin position="233"/>
        <end position="253"/>
    </location>
</feature>
<dbReference type="STRING" id="762968.HMPREF9441_01318"/>
<comment type="caution">
    <text evidence="3">The sequence shown here is derived from an EMBL/GenBank/DDBJ whole genome shotgun (WGS) entry which is preliminary data.</text>
</comment>
<dbReference type="OrthoDB" id="9816048at2"/>
<evidence type="ECO:0000259" key="2">
    <source>
        <dbReference type="Pfam" id="PF01757"/>
    </source>
</evidence>
<feature type="transmembrane region" description="Helical" evidence="1">
    <location>
        <begin position="274"/>
        <end position="291"/>
    </location>
</feature>
<proteinExistence type="predicted"/>
<keyword evidence="1" id="KW-1133">Transmembrane helix</keyword>
<dbReference type="PATRIC" id="fig|762968.3.peg.1176"/>
<feature type="transmembrane region" description="Helical" evidence="1">
    <location>
        <begin position="210"/>
        <end position="227"/>
    </location>
</feature>
<keyword evidence="1" id="KW-0472">Membrane</keyword>
<sequence>MEKANIKSYDTSPKIRYAWVDYAKFFSIFLVVSYHIPHRADGYVGELLSLLRMPAFFMIAGFLFNTNKFHSLSYFLKHRSIQLLIPYISFFTFFYISWLLFGRDWIGGNELDIPLWKPLMEFAYGTPVTIIAPYWFICCLFSMQIIYYLLIRQFPKPIVIIIVSICPLLHCIPWTSYLPWNLSAALLYIPFYAFSNMNKDFIQSLTSKHILGAIIAFCITLVCIRYGNYSNMIFKNIQIVICGLLVMPIYTIFIKAFSHLKIDKAVSFIGKNTIIILALQNYIIGCFKLYFKSIIEYGGYATNIILTLLTIIICCLPIKLINSYVPFLVGRGPYFEKKLNKTKT</sequence>
<feature type="transmembrane region" description="Helical" evidence="1">
    <location>
        <begin position="20"/>
        <end position="37"/>
    </location>
</feature>
<dbReference type="GO" id="GO:0016747">
    <property type="term" value="F:acyltransferase activity, transferring groups other than amino-acyl groups"/>
    <property type="evidence" value="ECO:0007669"/>
    <property type="project" value="InterPro"/>
</dbReference>
<keyword evidence="4" id="KW-1185">Reference proteome</keyword>
<dbReference type="PANTHER" id="PTHR37312:SF1">
    <property type="entry name" value="MEMBRANE-BOUND ACYLTRANSFERASE YKRP-RELATED"/>
    <property type="match status" value="1"/>
</dbReference>
<feature type="domain" description="Acyltransferase 3" evidence="2">
    <location>
        <begin position="18"/>
        <end position="316"/>
    </location>
</feature>
<organism evidence="3 4">
    <name type="scientific">Paraprevotella clara YIT 11840</name>
    <dbReference type="NCBI Taxonomy" id="762968"/>
    <lineage>
        <taxon>Bacteria</taxon>
        <taxon>Pseudomonadati</taxon>
        <taxon>Bacteroidota</taxon>
        <taxon>Bacteroidia</taxon>
        <taxon>Bacteroidales</taxon>
        <taxon>Prevotellaceae</taxon>
        <taxon>Paraprevotella</taxon>
    </lineage>
</organism>
<dbReference type="InterPro" id="IPR052734">
    <property type="entry name" value="Nod_factor_acetyltransferase"/>
</dbReference>
<accession>G5SPN5</accession>